<dbReference type="PANTHER" id="PTHR12110:SF52">
    <property type="entry name" value="XYLOSE ISOMERASE"/>
    <property type="match status" value="1"/>
</dbReference>
<feature type="domain" description="Xylose isomerase-like TIM barrel" evidence="1">
    <location>
        <begin position="30"/>
        <end position="273"/>
    </location>
</feature>
<dbReference type="Gene3D" id="3.20.20.150">
    <property type="entry name" value="Divalent-metal-dependent TIM barrel enzymes"/>
    <property type="match status" value="1"/>
</dbReference>
<dbReference type="EMBL" id="AP022587">
    <property type="protein sequence ID" value="BBY20791.1"/>
    <property type="molecule type" value="Genomic_DNA"/>
</dbReference>
<dbReference type="KEGG" id="msto:MSTO_09960"/>
<dbReference type="PANTHER" id="PTHR12110">
    <property type="entry name" value="HYDROXYPYRUVATE ISOMERASE"/>
    <property type="match status" value="1"/>
</dbReference>
<accession>A0A7I7Q3V6</accession>
<dbReference type="Proteomes" id="UP000467130">
    <property type="component" value="Chromosome"/>
</dbReference>
<organism evidence="2 3">
    <name type="scientific">Mycobacterium stomatepiae</name>
    <dbReference type="NCBI Taxonomy" id="470076"/>
    <lineage>
        <taxon>Bacteria</taxon>
        <taxon>Bacillati</taxon>
        <taxon>Actinomycetota</taxon>
        <taxon>Actinomycetes</taxon>
        <taxon>Mycobacteriales</taxon>
        <taxon>Mycobacteriaceae</taxon>
        <taxon>Mycobacterium</taxon>
        <taxon>Mycobacterium simiae complex</taxon>
    </lineage>
</organism>
<dbReference type="InterPro" id="IPR047715">
    <property type="entry name" value="EboA_dom"/>
</dbReference>
<dbReference type="InterPro" id="IPR036237">
    <property type="entry name" value="Xyl_isomerase-like_sf"/>
</dbReference>
<evidence type="ECO:0000313" key="3">
    <source>
        <dbReference type="Proteomes" id="UP000467130"/>
    </source>
</evidence>
<dbReference type="NCBIfam" id="NF035938">
    <property type="entry name" value="EboA_domain"/>
    <property type="match status" value="1"/>
</dbReference>
<sequence>MTSSVASSETFDIGYNTNSLADHRLDDALALIAAEGYSAVALTIGFPHIRPFDADLGAQLNAVRALMDAYGLRANIETGARYLLDPRHKHKPSLVDIDGEPRVEFLLRAIDIGADIGASCVSLWSGYAVRHSDDNVTRDRLLSRLARVVDYADRKAMTLGFEPEPGMFVETVRDALAVCRALGDPPSLGVTLDVGHCVMTEPSSAHALIVELGDKLVNVHLDDMKPDNHDHLEFGHGELDLGAVMDALGEIRFDGIASVELPRQSHDAPNVMRRSRWAIDSARLPSSARSWITASRRHIQRSPEQILELFPGVTRVVADASSPEGAALLVRERLLSSLVAECGDDVVAPLIEKLYRWGDSDERLAVLRGLDVAVLYGHLGALAVATGIELAEDALRCNDPGLVAAALGDFGTGFLSQHAWRHGVMKLVFMGVPLSRVPGLHTRVDDELARMATDYVNERRAAGRTVPDDIELLDGTRAAKIKEVVE</sequence>
<reference evidence="2 3" key="1">
    <citation type="journal article" date="2019" name="Emerg. Microbes Infect.">
        <title>Comprehensive subspecies identification of 175 nontuberculous mycobacteria species based on 7547 genomic profiles.</title>
        <authorList>
            <person name="Matsumoto Y."/>
            <person name="Kinjo T."/>
            <person name="Motooka D."/>
            <person name="Nabeya D."/>
            <person name="Jung N."/>
            <person name="Uechi K."/>
            <person name="Horii T."/>
            <person name="Iida T."/>
            <person name="Fujita J."/>
            <person name="Nakamura S."/>
        </authorList>
    </citation>
    <scope>NUCLEOTIDE SEQUENCE [LARGE SCALE GENOMIC DNA]</scope>
    <source>
        <strain evidence="2 3">JCM 17783</strain>
    </source>
</reference>
<gene>
    <name evidence="2" type="ORF">MSTO_09960</name>
</gene>
<name>A0A7I7Q3V6_9MYCO</name>
<dbReference type="SUPFAM" id="SSF51658">
    <property type="entry name" value="Xylose isomerase-like"/>
    <property type="match status" value="1"/>
</dbReference>
<evidence type="ECO:0000313" key="2">
    <source>
        <dbReference type="EMBL" id="BBY20791.1"/>
    </source>
</evidence>
<protein>
    <recommendedName>
        <fullName evidence="1">Xylose isomerase-like TIM barrel domain-containing protein</fullName>
    </recommendedName>
</protein>
<dbReference type="RefSeq" id="WP_163788778.1">
    <property type="nucleotide sequence ID" value="NZ_AP022587.1"/>
</dbReference>
<dbReference type="InterPro" id="IPR013022">
    <property type="entry name" value="Xyl_isomerase-like_TIM-brl"/>
</dbReference>
<dbReference type="AlphaFoldDB" id="A0A7I7Q3V6"/>
<dbReference type="Pfam" id="PF01261">
    <property type="entry name" value="AP_endonuc_2"/>
    <property type="match status" value="1"/>
</dbReference>
<keyword evidence="3" id="KW-1185">Reference proteome</keyword>
<evidence type="ECO:0000259" key="1">
    <source>
        <dbReference type="Pfam" id="PF01261"/>
    </source>
</evidence>
<dbReference type="InterPro" id="IPR050312">
    <property type="entry name" value="IolE/XylAMocC-like"/>
</dbReference>
<proteinExistence type="predicted"/>